<dbReference type="HAMAP" id="MF_01039">
    <property type="entry name" value="PGAM_GpmA"/>
    <property type="match status" value="1"/>
</dbReference>
<organism evidence="10 11">
    <name type="scientific">Methanothrix thermoacetophila (strain DSM 6194 / JCM 14653 / NBRC 101360 / PT)</name>
    <name type="common">Methanosaeta thermophila</name>
    <dbReference type="NCBI Taxonomy" id="349307"/>
    <lineage>
        <taxon>Archaea</taxon>
        <taxon>Methanobacteriati</taxon>
        <taxon>Methanobacteriota</taxon>
        <taxon>Stenosarchaea group</taxon>
        <taxon>Methanomicrobia</taxon>
        <taxon>Methanotrichales</taxon>
        <taxon>Methanotrichaceae</taxon>
        <taxon>Methanothrix</taxon>
    </lineage>
</organism>
<dbReference type="SUPFAM" id="SSF53254">
    <property type="entry name" value="Phosphoglycerate mutase-like"/>
    <property type="match status" value="1"/>
</dbReference>
<feature type="binding site" evidence="4 6">
    <location>
        <position position="60"/>
    </location>
    <ligand>
        <name>substrate</name>
    </ligand>
</feature>
<dbReference type="GO" id="GO:0006096">
    <property type="term" value="P:glycolytic process"/>
    <property type="evidence" value="ECO:0007669"/>
    <property type="project" value="UniProtKB-UniRule"/>
</dbReference>
<dbReference type="Proteomes" id="UP000000674">
    <property type="component" value="Chromosome"/>
</dbReference>
<feature type="binding site" evidence="4 6">
    <location>
        <begin position="87"/>
        <end position="90"/>
    </location>
    <ligand>
        <name>substrate</name>
    </ligand>
</feature>
<dbReference type="PANTHER" id="PTHR11931">
    <property type="entry name" value="PHOSPHOGLYCERATE MUTASE"/>
    <property type="match status" value="1"/>
</dbReference>
<accession>A0B773</accession>
<keyword evidence="4" id="KW-0312">Gluconeogenesis</keyword>
<comment type="caution">
    <text evidence="4">Lacks conserved residue(s) required for the propagation of feature annotation.</text>
</comment>
<dbReference type="EMBL" id="CP000477">
    <property type="protein sequence ID" value="ABK14547.1"/>
    <property type="molecule type" value="Genomic_DNA"/>
</dbReference>
<comment type="pathway">
    <text evidence="4 8">Carbohydrate degradation; glycolysis; pyruvate from D-glyceraldehyde 3-phosphate: step 3/5.</text>
</comment>
<evidence type="ECO:0000256" key="7">
    <source>
        <dbReference type="PIRSR" id="PIRSR613078-3"/>
    </source>
</evidence>
<keyword evidence="3 4" id="KW-0413">Isomerase</keyword>
<gene>
    <name evidence="4" type="primary">gpmA</name>
    <name evidence="10" type="ordered locus">Mthe_0757</name>
</gene>
<feature type="site" description="Transition state stabilizer" evidence="4 7">
    <location>
        <position position="175"/>
    </location>
</feature>
<dbReference type="GO" id="GO:0006094">
    <property type="term" value="P:gluconeogenesis"/>
    <property type="evidence" value="ECO:0007669"/>
    <property type="project" value="UniProtKB-UniRule"/>
</dbReference>
<sequence>MYKLVLLRHGQSSYNAERRFTGWSDPDLTAQGMIEAREAGRILRRSGYTLDIAFVSMLRRAIKTLCGVLDEMDLLWIPVRKSWMLNERHYGELEGQIIDDVPDELKMYRHSFDIRPPALSEDDPRHPRFDRRYSDLESPPAGESIRDVQERLLILWTYEIAPEILSGRGVIVTTHANVIRAFMNYLEGVPTEGLMVPRGRPIVYELGEDLKPIRRYCL</sequence>
<feature type="binding site" evidence="4 6">
    <location>
        <begin position="21"/>
        <end position="22"/>
    </location>
    <ligand>
        <name>substrate</name>
    </ligand>
</feature>
<comment type="catalytic activity">
    <reaction evidence="4 8">
        <text>(2R)-2-phosphoglycerate = (2R)-3-phosphoglycerate</text>
        <dbReference type="Rhea" id="RHEA:15901"/>
        <dbReference type="ChEBI" id="CHEBI:58272"/>
        <dbReference type="ChEBI" id="CHEBI:58289"/>
        <dbReference type="EC" id="5.4.2.11"/>
    </reaction>
</comment>
<evidence type="ECO:0000256" key="1">
    <source>
        <dbReference type="ARBA" id="ARBA00006717"/>
    </source>
</evidence>
<evidence type="ECO:0000256" key="2">
    <source>
        <dbReference type="ARBA" id="ARBA00023152"/>
    </source>
</evidence>
<evidence type="ECO:0000256" key="6">
    <source>
        <dbReference type="PIRSR" id="PIRSR613078-2"/>
    </source>
</evidence>
<feature type="region of interest" description="Disordered" evidence="9">
    <location>
        <begin position="116"/>
        <end position="142"/>
    </location>
</feature>
<dbReference type="AlphaFoldDB" id="A0B773"/>
<evidence type="ECO:0000313" key="11">
    <source>
        <dbReference type="Proteomes" id="UP000000674"/>
    </source>
</evidence>
<evidence type="ECO:0000256" key="9">
    <source>
        <dbReference type="SAM" id="MobiDB-lite"/>
    </source>
</evidence>
<dbReference type="EC" id="5.4.2.11" evidence="4 8"/>
<feature type="binding site" evidence="4 6">
    <location>
        <begin position="8"/>
        <end position="15"/>
    </location>
    <ligand>
        <name>substrate</name>
    </ligand>
</feature>
<keyword evidence="2 4" id="KW-0324">Glycolysis</keyword>
<dbReference type="HOGENOM" id="CLU_033323_1_1_2"/>
<dbReference type="Pfam" id="PF00300">
    <property type="entry name" value="His_Phos_1"/>
    <property type="match status" value="1"/>
</dbReference>
<name>A0B773_METTP</name>
<dbReference type="CDD" id="cd07067">
    <property type="entry name" value="HP_PGM_like"/>
    <property type="match status" value="1"/>
</dbReference>
<evidence type="ECO:0000313" key="10">
    <source>
        <dbReference type="EMBL" id="ABK14547.1"/>
    </source>
</evidence>
<dbReference type="STRING" id="349307.Mthe_0757"/>
<evidence type="ECO:0000256" key="5">
    <source>
        <dbReference type="PIRSR" id="PIRSR613078-1"/>
    </source>
</evidence>
<protein>
    <recommendedName>
        <fullName evidence="4 8">2,3-bisphosphoglycerate-dependent phosphoglycerate mutase</fullName>
        <shortName evidence="4">BPG-dependent PGAM</shortName>
        <shortName evidence="4">PGAM</shortName>
        <shortName evidence="4">Phosphoglyceromutase</shortName>
        <shortName evidence="4">dPGM</shortName>
        <ecNumber evidence="4 8">5.4.2.11</ecNumber>
    </recommendedName>
</protein>
<dbReference type="InterPro" id="IPR029033">
    <property type="entry name" value="His_PPase_superfam"/>
</dbReference>
<dbReference type="PROSITE" id="PS00175">
    <property type="entry name" value="PG_MUTASE"/>
    <property type="match status" value="1"/>
</dbReference>
<dbReference type="RefSeq" id="WP_011695943.1">
    <property type="nucleotide sequence ID" value="NC_008553.1"/>
</dbReference>
<evidence type="ECO:0000256" key="3">
    <source>
        <dbReference type="ARBA" id="ARBA00023235"/>
    </source>
</evidence>
<dbReference type="SMART" id="SM00855">
    <property type="entry name" value="PGAM"/>
    <property type="match status" value="1"/>
</dbReference>
<comment type="function">
    <text evidence="4 8">Catalyzes the interconversion of 2-phosphoglycerate and 3-phosphoglycerate.</text>
</comment>
<dbReference type="PIRSF" id="PIRSF000709">
    <property type="entry name" value="6PFK_2-Ptase"/>
    <property type="match status" value="1"/>
</dbReference>
<keyword evidence="11" id="KW-1185">Reference proteome</keyword>
<dbReference type="NCBIfam" id="TIGR01258">
    <property type="entry name" value="pgm_1"/>
    <property type="match status" value="1"/>
</dbReference>
<evidence type="ECO:0000256" key="8">
    <source>
        <dbReference type="RuleBase" id="RU004512"/>
    </source>
</evidence>
<comment type="similarity">
    <text evidence="1 4">Belongs to the phosphoglycerate mutase family. BPG-dependent PGAM subfamily.</text>
</comment>
<dbReference type="InterPro" id="IPR001345">
    <property type="entry name" value="PG/BPGM_mutase_AS"/>
</dbReference>
<dbReference type="KEGG" id="mtp:Mthe_0757"/>
<dbReference type="InterPro" id="IPR013078">
    <property type="entry name" value="His_Pase_superF_clade-1"/>
</dbReference>
<dbReference type="InterPro" id="IPR005952">
    <property type="entry name" value="Phosphogly_mut1"/>
</dbReference>
<proteinExistence type="inferred from homology"/>
<dbReference type="Gene3D" id="3.40.50.1240">
    <property type="entry name" value="Phosphoglycerate mutase-like"/>
    <property type="match status" value="1"/>
</dbReference>
<dbReference type="GeneID" id="4463275"/>
<feature type="active site" description="Proton donor/acceptor" evidence="4 5">
    <location>
        <position position="87"/>
    </location>
</feature>
<dbReference type="GO" id="GO:0004619">
    <property type="term" value="F:phosphoglycerate mutase activity"/>
    <property type="evidence" value="ECO:0007669"/>
    <property type="project" value="UniProtKB-UniRule"/>
</dbReference>
<reference evidence="10 11" key="1">
    <citation type="submission" date="2006-10" db="EMBL/GenBank/DDBJ databases">
        <title>Complete sequence of Methanosaeta thermophila PT.</title>
        <authorList>
            <consortium name="US DOE Joint Genome Institute"/>
            <person name="Copeland A."/>
            <person name="Lucas S."/>
            <person name="Lapidus A."/>
            <person name="Barry K."/>
            <person name="Detter J.C."/>
            <person name="Glavina del Rio T."/>
            <person name="Hammon N."/>
            <person name="Israni S."/>
            <person name="Pitluck S."/>
            <person name="Chain P."/>
            <person name="Malfatti S."/>
            <person name="Shin M."/>
            <person name="Vergez L."/>
            <person name="Schmutz J."/>
            <person name="Larimer F."/>
            <person name="Land M."/>
            <person name="Hauser L."/>
            <person name="Kyrpides N."/>
            <person name="Kim E."/>
            <person name="Smith K.S."/>
            <person name="Ingram-Smith C."/>
            <person name="Richardson P."/>
        </authorList>
    </citation>
    <scope>NUCLEOTIDE SEQUENCE [LARGE SCALE GENOMIC DNA]</scope>
    <source>
        <strain evidence="11">DSM 6194 / JCM 14653 / NBRC 101360 / PT</strain>
    </source>
</reference>
<feature type="active site" description="Tele-phosphohistidine intermediate" evidence="4 5">
    <location>
        <position position="9"/>
    </location>
</feature>
<dbReference type="UniPathway" id="UPA00109">
    <property type="reaction ID" value="UER00186"/>
</dbReference>
<evidence type="ECO:0000256" key="4">
    <source>
        <dbReference type="HAMAP-Rule" id="MF_01039"/>
    </source>
</evidence>
<dbReference type="OrthoDB" id="304253at2157"/>
<feature type="compositionally biased region" description="Basic and acidic residues" evidence="9">
    <location>
        <begin position="122"/>
        <end position="135"/>
    </location>
</feature>